<name>A0A2J0MFG9_9BACT</name>
<sequence length="94" mass="10504">MITAKTILILTISTNFLLGRNFLYFSVLKFIVYLVDLYLLVPKRIIVFNVTGIVINGGYGEVQVITIGELYFPIISCPDLGIVLVFEVIYGGIK</sequence>
<organism evidence="1 2">
    <name type="scientific">Candidatus Nomurabacteria bacterium CG_4_10_14_0_2_um_filter_30_12</name>
    <dbReference type="NCBI Taxonomy" id="1974727"/>
    <lineage>
        <taxon>Bacteria</taxon>
        <taxon>Candidatus Nomuraibacteriota</taxon>
    </lineage>
</organism>
<gene>
    <name evidence="1" type="ORF">COX93_02325</name>
</gene>
<accession>A0A2J0MFG9</accession>
<protein>
    <submittedName>
        <fullName evidence="1">Uncharacterized protein</fullName>
    </submittedName>
</protein>
<comment type="caution">
    <text evidence="1">The sequence shown here is derived from an EMBL/GenBank/DDBJ whole genome shotgun (WGS) entry which is preliminary data.</text>
</comment>
<proteinExistence type="predicted"/>
<reference evidence="2" key="1">
    <citation type="submission" date="2017-09" db="EMBL/GenBank/DDBJ databases">
        <title>Depth-based differentiation of microbial function through sediment-hosted aquifers and enrichment of novel symbionts in the deep terrestrial subsurface.</title>
        <authorList>
            <person name="Probst A.J."/>
            <person name="Ladd B."/>
            <person name="Jarett J.K."/>
            <person name="Geller-Mcgrath D.E."/>
            <person name="Sieber C.M.K."/>
            <person name="Emerson J.B."/>
            <person name="Anantharaman K."/>
            <person name="Thomas B.C."/>
            <person name="Malmstrom R."/>
            <person name="Stieglmeier M."/>
            <person name="Klingl A."/>
            <person name="Woyke T."/>
            <person name="Ryan C.M."/>
            <person name="Banfield J.F."/>
        </authorList>
    </citation>
    <scope>NUCLEOTIDE SEQUENCE [LARGE SCALE GENOMIC DNA]</scope>
</reference>
<evidence type="ECO:0000313" key="1">
    <source>
        <dbReference type="EMBL" id="PIZ87066.1"/>
    </source>
</evidence>
<dbReference type="EMBL" id="PFOY01000033">
    <property type="protein sequence ID" value="PIZ87066.1"/>
    <property type="molecule type" value="Genomic_DNA"/>
</dbReference>
<evidence type="ECO:0000313" key="2">
    <source>
        <dbReference type="Proteomes" id="UP000228547"/>
    </source>
</evidence>
<dbReference type="Proteomes" id="UP000228547">
    <property type="component" value="Unassembled WGS sequence"/>
</dbReference>
<dbReference type="AlphaFoldDB" id="A0A2J0MFG9"/>